<keyword evidence="2" id="KW-1185">Reference proteome</keyword>
<proteinExistence type="predicted"/>
<comment type="caution">
    <text evidence="1">The sequence shown here is derived from an EMBL/GenBank/DDBJ whole genome shotgun (WGS) entry which is preliminary data.</text>
</comment>
<evidence type="ECO:0000313" key="1">
    <source>
        <dbReference type="EMBL" id="MCP1728501.1"/>
    </source>
</evidence>
<name>A0ABT1GAZ8_9GAMM</name>
<dbReference type="RefSeq" id="WP_253450782.1">
    <property type="nucleotide sequence ID" value="NZ_JALJYF010000002.1"/>
</dbReference>
<dbReference type="EMBL" id="JALJYF010000002">
    <property type="protein sequence ID" value="MCP1728501.1"/>
    <property type="molecule type" value="Genomic_DNA"/>
</dbReference>
<organism evidence="1 2">
    <name type="scientific">Natronospira proteinivora</name>
    <dbReference type="NCBI Taxonomy" id="1807133"/>
    <lineage>
        <taxon>Bacteria</taxon>
        <taxon>Pseudomonadati</taxon>
        <taxon>Pseudomonadota</taxon>
        <taxon>Gammaproteobacteria</taxon>
        <taxon>Natronospirales</taxon>
        <taxon>Natronospiraceae</taxon>
        <taxon>Natronospira</taxon>
    </lineage>
</organism>
<accession>A0ABT1GAZ8</accession>
<gene>
    <name evidence="1" type="ORF">J2T60_002501</name>
</gene>
<reference evidence="1 2" key="1">
    <citation type="submission" date="2022-03" db="EMBL/GenBank/DDBJ databases">
        <title>Genomic Encyclopedia of Type Strains, Phase III (KMG-III): the genomes of soil and plant-associated and newly described type strains.</title>
        <authorList>
            <person name="Whitman W."/>
        </authorList>
    </citation>
    <scope>NUCLEOTIDE SEQUENCE [LARGE SCALE GENOMIC DNA]</scope>
    <source>
        <strain evidence="1 2">BSker1</strain>
    </source>
</reference>
<protein>
    <recommendedName>
        <fullName evidence="3">Sporulation related protein</fullName>
    </recommendedName>
</protein>
<evidence type="ECO:0000313" key="2">
    <source>
        <dbReference type="Proteomes" id="UP001523550"/>
    </source>
</evidence>
<dbReference type="Proteomes" id="UP001523550">
    <property type="component" value="Unassembled WGS sequence"/>
</dbReference>
<sequence>MLRVLFILLLGVNLLLLLWQWHASAPDEERLIQVAQPSESVLRLAEDHVPALPAPGSSSDPAERGFELEGCLLLGGVESEIALRAVAQSLGIPDPDFHVERQRVQVAWWVIIPAEAVSEREQVAAELDASEAGEYFFIATGDEAGGVSLGLFSSEERALSRQQQLSDQGFETELRERWQEDVYYWLPLPLGMAFDREVLSPDQPLSIKPGLCPNADKVLVGRPAERLE</sequence>
<evidence type="ECO:0008006" key="3">
    <source>
        <dbReference type="Google" id="ProtNLM"/>
    </source>
</evidence>